<dbReference type="EMBL" id="AUSU01007629">
    <property type="protein sequence ID" value="EPS60361.1"/>
    <property type="molecule type" value="Genomic_DNA"/>
</dbReference>
<protein>
    <recommendedName>
        <fullName evidence="1">UspA domain-containing protein</fullName>
    </recommendedName>
</protein>
<dbReference type="InterPro" id="IPR014729">
    <property type="entry name" value="Rossmann-like_a/b/a_fold"/>
</dbReference>
<reference evidence="2 3" key="1">
    <citation type="journal article" date="2013" name="BMC Genomics">
        <title>The miniature genome of a carnivorous plant Genlisea aurea contains a low number of genes and short non-coding sequences.</title>
        <authorList>
            <person name="Leushkin E.V."/>
            <person name="Sutormin R.A."/>
            <person name="Nabieva E.R."/>
            <person name="Penin A.A."/>
            <person name="Kondrashov A.S."/>
            <person name="Logacheva M.D."/>
        </authorList>
    </citation>
    <scope>NUCLEOTIDE SEQUENCE [LARGE SCALE GENOMIC DNA]</scope>
</reference>
<sequence length="165" mass="18013">MTNGKRVIVAVDESEESMFALSWCLTDFLAGNLHPYATLILLYVKPPPPAYSSIDVAGQLFSGDVLATMEKHGRDLTESVMNRAAEVHRISENNCVKVEKKVGSGVAEDVICNAVDELQADVLVMGTHDYGFLKRAILGSVSDYCAKHANCPVVVVKRPVPRHSR</sequence>
<dbReference type="CDD" id="cd23659">
    <property type="entry name" value="USP_At3g01520-like"/>
    <property type="match status" value="1"/>
</dbReference>
<dbReference type="Proteomes" id="UP000015453">
    <property type="component" value="Unassembled WGS sequence"/>
</dbReference>
<dbReference type="PRINTS" id="PR01438">
    <property type="entry name" value="UNVRSLSTRESS"/>
</dbReference>
<feature type="domain" description="UspA" evidence="1">
    <location>
        <begin position="5"/>
        <end position="157"/>
    </location>
</feature>
<gene>
    <name evidence="2" type="ORF">M569_14441</name>
</gene>
<dbReference type="InterPro" id="IPR006016">
    <property type="entry name" value="UspA"/>
</dbReference>
<evidence type="ECO:0000259" key="1">
    <source>
        <dbReference type="Pfam" id="PF00582"/>
    </source>
</evidence>
<keyword evidence="3" id="KW-1185">Reference proteome</keyword>
<dbReference type="PANTHER" id="PTHR31964">
    <property type="entry name" value="ADENINE NUCLEOTIDE ALPHA HYDROLASES-LIKE SUPERFAMILY PROTEIN"/>
    <property type="match status" value="1"/>
</dbReference>
<dbReference type="AlphaFoldDB" id="S8C7N9"/>
<dbReference type="InterPro" id="IPR006015">
    <property type="entry name" value="Universal_stress_UspA"/>
</dbReference>
<dbReference type="Gene3D" id="3.40.50.620">
    <property type="entry name" value="HUPs"/>
    <property type="match status" value="1"/>
</dbReference>
<evidence type="ECO:0000313" key="2">
    <source>
        <dbReference type="EMBL" id="EPS60361.1"/>
    </source>
</evidence>
<name>S8C7N9_9LAMI</name>
<accession>S8C7N9</accession>
<proteinExistence type="predicted"/>
<dbReference type="PANTHER" id="PTHR31964:SF126">
    <property type="entry name" value="ADENINE NUCLEOTIDE ALPHA HYDROLASES-LIKE SUPERFAMILY PROTEIN"/>
    <property type="match status" value="1"/>
</dbReference>
<dbReference type="SUPFAM" id="SSF52402">
    <property type="entry name" value="Adenine nucleotide alpha hydrolases-like"/>
    <property type="match status" value="1"/>
</dbReference>
<organism evidence="2 3">
    <name type="scientific">Genlisea aurea</name>
    <dbReference type="NCBI Taxonomy" id="192259"/>
    <lineage>
        <taxon>Eukaryota</taxon>
        <taxon>Viridiplantae</taxon>
        <taxon>Streptophyta</taxon>
        <taxon>Embryophyta</taxon>
        <taxon>Tracheophyta</taxon>
        <taxon>Spermatophyta</taxon>
        <taxon>Magnoliopsida</taxon>
        <taxon>eudicotyledons</taxon>
        <taxon>Gunneridae</taxon>
        <taxon>Pentapetalae</taxon>
        <taxon>asterids</taxon>
        <taxon>lamiids</taxon>
        <taxon>Lamiales</taxon>
        <taxon>Lentibulariaceae</taxon>
        <taxon>Genlisea</taxon>
    </lineage>
</organism>
<comment type="caution">
    <text evidence="2">The sequence shown here is derived from an EMBL/GenBank/DDBJ whole genome shotgun (WGS) entry which is preliminary data.</text>
</comment>
<dbReference type="Pfam" id="PF00582">
    <property type="entry name" value="Usp"/>
    <property type="match status" value="1"/>
</dbReference>
<evidence type="ECO:0000313" key="3">
    <source>
        <dbReference type="Proteomes" id="UP000015453"/>
    </source>
</evidence>
<dbReference type="OrthoDB" id="843225at2759"/>